<reference evidence="3" key="2">
    <citation type="submission" date="2023-06" db="EMBL/GenBank/DDBJ databases">
        <authorList>
            <consortium name="Lawrence Berkeley National Laboratory"/>
            <person name="Haridas S."/>
            <person name="Hensen N."/>
            <person name="Bonometti L."/>
            <person name="Westerberg I."/>
            <person name="Brannstrom I.O."/>
            <person name="Guillou S."/>
            <person name="Cros-Aarteil S."/>
            <person name="Calhoun S."/>
            <person name="Kuo A."/>
            <person name="Mondo S."/>
            <person name="Pangilinan J."/>
            <person name="Riley R."/>
            <person name="Labutti K."/>
            <person name="Andreopoulos B."/>
            <person name="Lipzen A."/>
            <person name="Chen C."/>
            <person name="Yanf M."/>
            <person name="Daum C."/>
            <person name="Ng V."/>
            <person name="Clum A."/>
            <person name="Steindorff A."/>
            <person name="Ohm R."/>
            <person name="Martin F."/>
            <person name="Silar P."/>
            <person name="Natvig D."/>
            <person name="Lalanne C."/>
            <person name="Gautier V."/>
            <person name="Ament-Velasquez S.L."/>
            <person name="Kruys A."/>
            <person name="Hutchinson M.I."/>
            <person name="Powell A.J."/>
            <person name="Barry K."/>
            <person name="Miller A.N."/>
            <person name="Grigoriev I.V."/>
            <person name="Debuchy R."/>
            <person name="Gladieux P."/>
            <person name="Thoren M.H."/>
            <person name="Johannesson H."/>
        </authorList>
    </citation>
    <scope>NUCLEOTIDE SEQUENCE</scope>
    <source>
        <strain evidence="3">CBS 118394</strain>
    </source>
</reference>
<comment type="caution">
    <text evidence="3">The sequence shown here is derived from an EMBL/GenBank/DDBJ whole genome shotgun (WGS) entry which is preliminary data.</text>
</comment>
<organism evidence="3 4">
    <name type="scientific">Apodospora peruviana</name>
    <dbReference type="NCBI Taxonomy" id="516989"/>
    <lineage>
        <taxon>Eukaryota</taxon>
        <taxon>Fungi</taxon>
        <taxon>Dikarya</taxon>
        <taxon>Ascomycota</taxon>
        <taxon>Pezizomycotina</taxon>
        <taxon>Sordariomycetes</taxon>
        <taxon>Sordariomycetidae</taxon>
        <taxon>Sordariales</taxon>
        <taxon>Lasiosphaeriaceae</taxon>
        <taxon>Apodospora</taxon>
    </lineage>
</organism>
<evidence type="ECO:0000313" key="4">
    <source>
        <dbReference type="Proteomes" id="UP001283341"/>
    </source>
</evidence>
<dbReference type="Pfam" id="PF22893">
    <property type="entry name" value="ULD_2"/>
    <property type="match status" value="1"/>
</dbReference>
<name>A0AAE0HWH9_9PEZI</name>
<evidence type="ECO:0000313" key="3">
    <source>
        <dbReference type="EMBL" id="KAK3314160.1"/>
    </source>
</evidence>
<dbReference type="EMBL" id="JAUEDM010000007">
    <property type="protein sequence ID" value="KAK3314160.1"/>
    <property type="molecule type" value="Genomic_DNA"/>
</dbReference>
<accession>A0AAE0HWH9</accession>
<evidence type="ECO:0000256" key="1">
    <source>
        <dbReference type="SAM" id="MobiDB-lite"/>
    </source>
</evidence>
<dbReference type="InterPro" id="IPR054464">
    <property type="entry name" value="ULD_fung"/>
</dbReference>
<dbReference type="AlphaFoldDB" id="A0AAE0HWH9"/>
<gene>
    <name evidence="3" type="ORF">B0H66DRAFT_594935</name>
</gene>
<feature type="region of interest" description="Disordered" evidence="1">
    <location>
        <begin position="164"/>
        <end position="190"/>
    </location>
</feature>
<keyword evidence="4" id="KW-1185">Reference proteome</keyword>
<feature type="domain" description="Ubiquitin-like" evidence="2">
    <location>
        <begin position="281"/>
        <end position="355"/>
    </location>
</feature>
<sequence>MASAGEIIALLGLFERVFLELLNYRDAPAHFQQLTIELDLLSSTLRHASQLRPSNDDERQTLDKIGAIAMHCLIPLQAMADKMRVKEGSLGHFRTTRSLANIGARLHWSMISPHSNSVRSKGLSPEVELTGNAQSALVEKHSSAPMRQMSSIFTIVAATPKDHRGSPIAHSYASSEPIPRNPGTTQGAGSYHQKYGAIIQRDEQVVDYGSTPCGFHTQGGEETGSLDERYPKDVHFPLSLPTCTKEMLEAIGRNTLILLHIANQMKHVQVIDAIPRHVDVDIVCLDDALGDTWGLPLQACRSWAHVVFAGRPGLSRVTTSQFAITLATSSARINQYNLANIIKRDMHIQQAMVVSRANTGKSSDANENARSLGVLVSLPILHVVIAPGHGPMNTFPADDTVQGTRGPELPPIQLAEELQHFRRVHISEPAEPIRDMDEALSRLAEDSIDATANAFIGLHDLIAWEENPQGYRGGPSEAKCCFMTAINSGTHYPVPV</sequence>
<dbReference type="Proteomes" id="UP001283341">
    <property type="component" value="Unassembled WGS sequence"/>
</dbReference>
<reference evidence="3" key="1">
    <citation type="journal article" date="2023" name="Mol. Phylogenet. Evol.">
        <title>Genome-scale phylogeny and comparative genomics of the fungal order Sordariales.</title>
        <authorList>
            <person name="Hensen N."/>
            <person name="Bonometti L."/>
            <person name="Westerberg I."/>
            <person name="Brannstrom I.O."/>
            <person name="Guillou S."/>
            <person name="Cros-Aarteil S."/>
            <person name="Calhoun S."/>
            <person name="Haridas S."/>
            <person name="Kuo A."/>
            <person name="Mondo S."/>
            <person name="Pangilinan J."/>
            <person name="Riley R."/>
            <person name="LaButti K."/>
            <person name="Andreopoulos B."/>
            <person name="Lipzen A."/>
            <person name="Chen C."/>
            <person name="Yan M."/>
            <person name="Daum C."/>
            <person name="Ng V."/>
            <person name="Clum A."/>
            <person name="Steindorff A."/>
            <person name="Ohm R.A."/>
            <person name="Martin F."/>
            <person name="Silar P."/>
            <person name="Natvig D.O."/>
            <person name="Lalanne C."/>
            <person name="Gautier V."/>
            <person name="Ament-Velasquez S.L."/>
            <person name="Kruys A."/>
            <person name="Hutchinson M.I."/>
            <person name="Powell A.J."/>
            <person name="Barry K."/>
            <person name="Miller A.N."/>
            <person name="Grigoriev I.V."/>
            <person name="Debuchy R."/>
            <person name="Gladieux P."/>
            <person name="Hiltunen Thoren M."/>
            <person name="Johannesson H."/>
        </authorList>
    </citation>
    <scope>NUCLEOTIDE SEQUENCE</scope>
    <source>
        <strain evidence="3">CBS 118394</strain>
    </source>
</reference>
<protein>
    <recommendedName>
        <fullName evidence="2">Ubiquitin-like domain-containing protein</fullName>
    </recommendedName>
</protein>
<proteinExistence type="predicted"/>
<evidence type="ECO:0000259" key="2">
    <source>
        <dbReference type="Pfam" id="PF22893"/>
    </source>
</evidence>